<keyword evidence="2" id="KW-1185">Reference proteome</keyword>
<evidence type="ECO:0000313" key="2">
    <source>
        <dbReference type="Proteomes" id="UP000821845"/>
    </source>
</evidence>
<comment type="caution">
    <text evidence="1">The sequence shown here is derived from an EMBL/GenBank/DDBJ whole genome shotgun (WGS) entry which is preliminary data.</text>
</comment>
<reference evidence="1" key="1">
    <citation type="submission" date="2020-05" db="EMBL/GenBank/DDBJ databases">
        <title>Large-scale comparative analyses of tick genomes elucidate their genetic diversity and vector capacities.</title>
        <authorList>
            <person name="Jia N."/>
            <person name="Wang J."/>
            <person name="Shi W."/>
            <person name="Du L."/>
            <person name="Sun Y."/>
            <person name="Zhan W."/>
            <person name="Jiang J."/>
            <person name="Wang Q."/>
            <person name="Zhang B."/>
            <person name="Ji P."/>
            <person name="Sakyi L.B."/>
            <person name="Cui X."/>
            <person name="Yuan T."/>
            <person name="Jiang B."/>
            <person name="Yang W."/>
            <person name="Lam T.T.-Y."/>
            <person name="Chang Q."/>
            <person name="Ding S."/>
            <person name="Wang X."/>
            <person name="Zhu J."/>
            <person name="Ruan X."/>
            <person name="Zhao L."/>
            <person name="Wei J."/>
            <person name="Que T."/>
            <person name="Du C."/>
            <person name="Cheng J."/>
            <person name="Dai P."/>
            <person name="Han X."/>
            <person name="Huang E."/>
            <person name="Gao Y."/>
            <person name="Liu J."/>
            <person name="Shao H."/>
            <person name="Ye R."/>
            <person name="Li L."/>
            <person name="Wei W."/>
            <person name="Wang X."/>
            <person name="Wang C."/>
            <person name="Yang T."/>
            <person name="Huo Q."/>
            <person name="Li W."/>
            <person name="Guo W."/>
            <person name="Chen H."/>
            <person name="Zhou L."/>
            <person name="Ni X."/>
            <person name="Tian J."/>
            <person name="Zhou Y."/>
            <person name="Sheng Y."/>
            <person name="Liu T."/>
            <person name="Pan Y."/>
            <person name="Xia L."/>
            <person name="Li J."/>
            <person name="Zhao F."/>
            <person name="Cao W."/>
        </authorList>
    </citation>
    <scope>NUCLEOTIDE SEQUENCE</scope>
    <source>
        <strain evidence="1">Hyas-2018</strain>
    </source>
</reference>
<sequence length="166" mass="18931">MSSSFQAPQLNQEAANYVPRLPPEVWTEVFRRLDIESLFNVAEAAPECECFAFSPTVVKRVTFDQETDERIITKFVRTTREELGQHSRTENVPISSHARELHFTDCIALTSETILGCAQNCCNLREMYCVNCVVEPAELFVLLSRTLKCVRKLEWTMYSVTTTTPG</sequence>
<dbReference type="EMBL" id="CM023487">
    <property type="protein sequence ID" value="KAH6925458.1"/>
    <property type="molecule type" value="Genomic_DNA"/>
</dbReference>
<protein>
    <submittedName>
        <fullName evidence="1">Uncharacterized protein</fullName>
    </submittedName>
</protein>
<organism evidence="1 2">
    <name type="scientific">Hyalomma asiaticum</name>
    <name type="common">Tick</name>
    <dbReference type="NCBI Taxonomy" id="266040"/>
    <lineage>
        <taxon>Eukaryota</taxon>
        <taxon>Metazoa</taxon>
        <taxon>Ecdysozoa</taxon>
        <taxon>Arthropoda</taxon>
        <taxon>Chelicerata</taxon>
        <taxon>Arachnida</taxon>
        <taxon>Acari</taxon>
        <taxon>Parasitiformes</taxon>
        <taxon>Ixodida</taxon>
        <taxon>Ixodoidea</taxon>
        <taxon>Ixodidae</taxon>
        <taxon>Hyalomminae</taxon>
        <taxon>Hyalomma</taxon>
    </lineage>
</organism>
<evidence type="ECO:0000313" key="1">
    <source>
        <dbReference type="EMBL" id="KAH6925458.1"/>
    </source>
</evidence>
<proteinExistence type="predicted"/>
<accession>A0ACB7RVP5</accession>
<name>A0ACB7RVP5_HYAAI</name>
<gene>
    <name evidence="1" type="ORF">HPB50_005707</name>
</gene>
<dbReference type="Proteomes" id="UP000821845">
    <property type="component" value="Chromosome 7"/>
</dbReference>